<keyword evidence="1 4" id="KW-0413">Isomerase</keyword>
<evidence type="ECO:0000256" key="1">
    <source>
        <dbReference type="ARBA" id="ARBA00023235"/>
    </source>
</evidence>
<dbReference type="InterPro" id="IPR009015">
    <property type="entry name" value="Fucose_isomerase_N/cen_sf"/>
</dbReference>
<evidence type="ECO:0000259" key="3">
    <source>
        <dbReference type="Pfam" id="PF02952"/>
    </source>
</evidence>
<gene>
    <name evidence="4" type="ORF">HNR32_000393</name>
</gene>
<evidence type="ECO:0000256" key="2">
    <source>
        <dbReference type="ARBA" id="ARBA00023277"/>
    </source>
</evidence>
<comment type="caution">
    <text evidence="4">The sequence shown here is derived from an EMBL/GenBank/DDBJ whole genome shotgun (WGS) entry which is preliminary data.</text>
</comment>
<dbReference type="InterPro" id="IPR015888">
    <property type="entry name" value="Fuc_isomerase_C"/>
</dbReference>
<accession>A0A840UQJ3</accession>
<dbReference type="SUPFAM" id="SSF53743">
    <property type="entry name" value="FucI/AraA N-terminal and middle domains"/>
    <property type="match status" value="1"/>
</dbReference>
<evidence type="ECO:0000313" key="5">
    <source>
        <dbReference type="Proteomes" id="UP000559117"/>
    </source>
</evidence>
<proteinExistence type="predicted"/>
<dbReference type="EMBL" id="JACHFH010000003">
    <property type="protein sequence ID" value="MBB5335273.1"/>
    <property type="molecule type" value="Genomic_DNA"/>
</dbReference>
<dbReference type="PANTHER" id="PTHR36120:SF1">
    <property type="entry name" value="L-FUCOSE ISOMERASE C-TERMINAL DOMAIN-CONTAINING PROTEIN"/>
    <property type="match status" value="1"/>
</dbReference>
<dbReference type="GO" id="GO:0005737">
    <property type="term" value="C:cytoplasm"/>
    <property type="evidence" value="ECO:0007669"/>
    <property type="project" value="InterPro"/>
</dbReference>
<organism evidence="4 5">
    <name type="scientific">Pectinatus brassicae</name>
    <dbReference type="NCBI Taxonomy" id="862415"/>
    <lineage>
        <taxon>Bacteria</taxon>
        <taxon>Bacillati</taxon>
        <taxon>Bacillota</taxon>
        <taxon>Negativicutes</taxon>
        <taxon>Selenomonadales</taxon>
        <taxon>Selenomonadaceae</taxon>
        <taxon>Pectinatus</taxon>
    </lineage>
</organism>
<dbReference type="Pfam" id="PF02952">
    <property type="entry name" value="Fucose_iso_C"/>
    <property type="match status" value="1"/>
</dbReference>
<dbReference type="GO" id="GO:0008736">
    <property type="term" value="F:L-fucose isomerase activity"/>
    <property type="evidence" value="ECO:0007669"/>
    <property type="project" value="InterPro"/>
</dbReference>
<dbReference type="AlphaFoldDB" id="A0A840UQJ3"/>
<keyword evidence="5" id="KW-1185">Reference proteome</keyword>
<feature type="domain" description="L-fucose isomerase C-terminal" evidence="3">
    <location>
        <begin position="351"/>
        <end position="477"/>
    </location>
</feature>
<keyword evidence="2" id="KW-0119">Carbohydrate metabolism</keyword>
<evidence type="ECO:0000313" key="4">
    <source>
        <dbReference type="EMBL" id="MBB5335273.1"/>
    </source>
</evidence>
<sequence length="496" mass="55044">MNSINIPEVKCGIISVSRDCFVISLSENRRSAIKEAYTKKYGEIYEVQKTVENENDMLAAVKEANEANCNALVVFLGNFGPETPETLIAQNFDGPVMYVAAAEETGKNLINGRGDAYCGMLNCSYNLGLRKIKAFIPEYPVGTADDLATMIAEFQPIARTLIGLSGLKIITFGPRPQDFFACNAPIKPLYDLGIEIEENSELDLLISYREHKDDPRIADIIKDMAAELGKEGNPYPDLLERMAQYELTLLDWAENHKGARQYVAFANKCWPAFPSQFGFEPCYVNSRLVSRGIPVACEVDIYGALSEYIGTCVSGDAVTLLDINNSVPKDLFAESIEKTTDYKLEDTFMGFHCGNTPLCKLRKGGIKYQLIQNRLLENGETPDITRGTLEGDIADGEITFFRLQSTAGGQLRSYIAQGEIFPVATNSFGGIGIFAIPEMGRFYRHVLIQKQYPHHGAVAFGHYGKTLYAIFQYLGIEDIAFNQPKGMLYPTENPFA</sequence>
<name>A0A840UQJ3_9FIRM</name>
<dbReference type="RefSeq" id="WP_183859118.1">
    <property type="nucleotide sequence ID" value="NZ_JACHFH010000003.1"/>
</dbReference>
<dbReference type="PANTHER" id="PTHR36120">
    <property type="entry name" value="FUCOSE ISOMERASE"/>
    <property type="match status" value="1"/>
</dbReference>
<dbReference type="Proteomes" id="UP000559117">
    <property type="component" value="Unassembled WGS sequence"/>
</dbReference>
<protein>
    <submittedName>
        <fullName evidence="4">L-fucose isomerase-like protein</fullName>
    </submittedName>
</protein>
<reference evidence="4 5" key="1">
    <citation type="submission" date="2020-08" db="EMBL/GenBank/DDBJ databases">
        <title>Genomic Encyclopedia of Type Strains, Phase IV (KMG-IV): sequencing the most valuable type-strain genomes for metagenomic binning, comparative biology and taxonomic classification.</title>
        <authorList>
            <person name="Goeker M."/>
        </authorList>
    </citation>
    <scope>NUCLEOTIDE SEQUENCE [LARGE SCALE GENOMIC DNA]</scope>
    <source>
        <strain evidence="4 5">DSM 24661</strain>
    </source>
</reference>
<dbReference type="GO" id="GO:0006004">
    <property type="term" value="P:fucose metabolic process"/>
    <property type="evidence" value="ECO:0007669"/>
    <property type="project" value="InterPro"/>
</dbReference>